<sequence length="350" mass="39069">MSKKRRKKSTSRTRLRTPAKPENLDDSDDQLNASSSSSGIDGGSAPPTLELGVTRRLSESITFRDDPSVPSTSRTHDGHSSKMIANIAGDLTFTSPIAPPTAHYRGAADQVKRSPKHKSARNRLQAHRDDRCQLNCLRIIGNTCFINSAIRSLENITRKEVLRDDNEHHRNRADDIANVPRRHSKIRSVARRNYASAGTQPVARASATIGTVPTAKFDTANDRRRNPIADRVTRVQRQPRFVRRAAGETVREYQGTAKDTPSVQRAPRSLKGYSHPAGPAALVLNLFGILLCNDRETTFRGLIRLIAHDPSYIALARIDTRTFRDVFLMRTLDLRNNTINRIDSNAFLPL</sequence>
<accession>A0AA40FF38</accession>
<dbReference type="AlphaFoldDB" id="A0AA40FF38"/>
<gene>
    <name evidence="2" type="ORF">K0M31_016758</name>
</gene>
<organism evidence="2 3">
    <name type="scientific">Melipona bicolor</name>
    <dbReference type="NCBI Taxonomy" id="60889"/>
    <lineage>
        <taxon>Eukaryota</taxon>
        <taxon>Metazoa</taxon>
        <taxon>Ecdysozoa</taxon>
        <taxon>Arthropoda</taxon>
        <taxon>Hexapoda</taxon>
        <taxon>Insecta</taxon>
        <taxon>Pterygota</taxon>
        <taxon>Neoptera</taxon>
        <taxon>Endopterygota</taxon>
        <taxon>Hymenoptera</taxon>
        <taxon>Apocrita</taxon>
        <taxon>Aculeata</taxon>
        <taxon>Apoidea</taxon>
        <taxon>Anthophila</taxon>
        <taxon>Apidae</taxon>
        <taxon>Melipona</taxon>
    </lineage>
</organism>
<name>A0AA40FF38_9HYME</name>
<feature type="compositionally biased region" description="Basic residues" evidence="1">
    <location>
        <begin position="1"/>
        <end position="17"/>
    </location>
</feature>
<protein>
    <submittedName>
        <fullName evidence="2">Uncharacterized protein</fullName>
    </submittedName>
</protein>
<feature type="compositionally biased region" description="Low complexity" evidence="1">
    <location>
        <begin position="30"/>
        <end position="39"/>
    </location>
</feature>
<reference evidence="2" key="1">
    <citation type="submission" date="2021-10" db="EMBL/GenBank/DDBJ databases">
        <title>Melipona bicolor Genome sequencing and assembly.</title>
        <authorList>
            <person name="Araujo N.S."/>
            <person name="Arias M.C."/>
        </authorList>
    </citation>
    <scope>NUCLEOTIDE SEQUENCE</scope>
    <source>
        <strain evidence="2">USP_2M_L1-L4_2017</strain>
        <tissue evidence="2">Whole body</tissue>
    </source>
</reference>
<feature type="region of interest" description="Disordered" evidence="1">
    <location>
        <begin position="247"/>
        <end position="267"/>
    </location>
</feature>
<feature type="region of interest" description="Disordered" evidence="1">
    <location>
        <begin position="1"/>
        <end position="80"/>
    </location>
</feature>
<feature type="region of interest" description="Disordered" evidence="1">
    <location>
        <begin position="98"/>
        <end position="127"/>
    </location>
</feature>
<evidence type="ECO:0000313" key="2">
    <source>
        <dbReference type="EMBL" id="KAK1117387.1"/>
    </source>
</evidence>
<feature type="compositionally biased region" description="Basic and acidic residues" evidence="1">
    <location>
        <begin position="56"/>
        <end position="67"/>
    </location>
</feature>
<dbReference type="Proteomes" id="UP001177670">
    <property type="component" value="Unassembled WGS sequence"/>
</dbReference>
<comment type="caution">
    <text evidence="2">The sequence shown here is derived from an EMBL/GenBank/DDBJ whole genome shotgun (WGS) entry which is preliminary data.</text>
</comment>
<dbReference type="InterPro" id="IPR001611">
    <property type="entry name" value="Leu-rich_rpt"/>
</dbReference>
<feature type="compositionally biased region" description="Basic residues" evidence="1">
    <location>
        <begin position="113"/>
        <end position="125"/>
    </location>
</feature>
<proteinExistence type="predicted"/>
<dbReference type="PROSITE" id="PS51450">
    <property type="entry name" value="LRR"/>
    <property type="match status" value="1"/>
</dbReference>
<evidence type="ECO:0000256" key="1">
    <source>
        <dbReference type="SAM" id="MobiDB-lite"/>
    </source>
</evidence>
<dbReference type="EMBL" id="JAHYIQ010000052">
    <property type="protein sequence ID" value="KAK1117387.1"/>
    <property type="molecule type" value="Genomic_DNA"/>
</dbReference>
<evidence type="ECO:0000313" key="3">
    <source>
        <dbReference type="Proteomes" id="UP001177670"/>
    </source>
</evidence>
<keyword evidence="3" id="KW-1185">Reference proteome</keyword>